<reference evidence="3" key="1">
    <citation type="journal article" date="2011" name="MBio">
        <title>Novel metabolic attributes of the genus Cyanothece, comprising a group of unicellular nitrogen-fixing Cyanobacteria.</title>
        <authorList>
            <person name="Bandyopadhyay A."/>
            <person name="Elvitigala T."/>
            <person name="Welsh E."/>
            <person name="Stockel J."/>
            <person name="Liberton M."/>
            <person name="Min H."/>
            <person name="Sherman L.A."/>
            <person name="Pakrasi H.B."/>
        </authorList>
    </citation>
    <scope>NUCLEOTIDE SEQUENCE [LARGE SCALE GENOMIC DNA]</scope>
    <source>
        <strain evidence="3">PCC 7822</strain>
    </source>
</reference>
<dbReference type="Proteomes" id="UP000008206">
    <property type="component" value="Chromosome"/>
</dbReference>
<dbReference type="EMBL" id="CP002198">
    <property type="protein sequence ID" value="ADN17127.1"/>
    <property type="molecule type" value="Genomic_DNA"/>
</dbReference>
<evidence type="ECO:0000313" key="3">
    <source>
        <dbReference type="Proteomes" id="UP000008206"/>
    </source>
</evidence>
<dbReference type="GO" id="GO:0099604">
    <property type="term" value="F:ligand-gated calcium channel activity"/>
    <property type="evidence" value="ECO:0007669"/>
    <property type="project" value="TreeGrafter"/>
</dbReference>
<evidence type="ECO:0000259" key="1">
    <source>
        <dbReference type="Pfam" id="PF18171"/>
    </source>
</evidence>
<dbReference type="Pfam" id="PF18171">
    <property type="entry name" value="LSDAT_prok"/>
    <property type="match status" value="1"/>
</dbReference>
<dbReference type="InterPro" id="IPR041482">
    <property type="entry name" value="LSDAT_prok"/>
</dbReference>
<gene>
    <name evidence="2" type="ordered locus">Cyan7822_5246</name>
</gene>
<organism evidence="2 3">
    <name type="scientific">Gloeothece verrucosa (strain PCC 7822)</name>
    <name type="common">Cyanothece sp. (strain PCC 7822)</name>
    <dbReference type="NCBI Taxonomy" id="497965"/>
    <lineage>
        <taxon>Bacteria</taxon>
        <taxon>Bacillati</taxon>
        <taxon>Cyanobacteriota</taxon>
        <taxon>Cyanophyceae</taxon>
        <taxon>Oscillatoriophycideae</taxon>
        <taxon>Chroococcales</taxon>
        <taxon>Aphanothecaceae</taxon>
        <taxon>Gloeothece</taxon>
        <taxon>Gloeothece verrucosa</taxon>
    </lineage>
</organism>
<dbReference type="InterPro" id="IPR050927">
    <property type="entry name" value="TRPM"/>
</dbReference>
<proteinExistence type="predicted"/>
<sequence length="244" mass="26617">MKQLFEYNFNNGLNTKAVQVRDWQELPQALQLLGFTRSYSTLVLVGGAGKISESDYALVQKIFLRILAPLAESLQITVVDGGTDTGIMRLMGKARASIEGTFPLLGVAAYGTVVTPGLMTFNRDAACLDPYHTHFVLVPGHRWGDESQWLARIPSIISETSPSVTLVINGGEITWHDINFSVREGRPTLILAGSGGTADQIAAALREELCDAPTDTLISSGLIQAINIQHTHQLEQSLRDCFKH</sequence>
<feature type="domain" description="LSDAT prokaryote" evidence="1">
    <location>
        <begin position="40"/>
        <end position="232"/>
    </location>
</feature>
<protein>
    <recommendedName>
        <fullName evidence="1">LSDAT prokaryote domain-containing protein</fullName>
    </recommendedName>
</protein>
<dbReference type="eggNOG" id="ENOG502ZC4I">
    <property type="taxonomic scope" value="Bacteria"/>
</dbReference>
<dbReference type="HOGENOM" id="CLU_075054_0_0_3"/>
<evidence type="ECO:0000313" key="2">
    <source>
        <dbReference type="EMBL" id="ADN17127.1"/>
    </source>
</evidence>
<dbReference type="PANTHER" id="PTHR13800:SF12">
    <property type="entry name" value="TRANSIENT RECEPTOR POTENTIAL CATION CHANNEL SUBFAMILY M MEMBER-LIKE 2"/>
    <property type="match status" value="1"/>
</dbReference>
<dbReference type="OrthoDB" id="582259at2"/>
<dbReference type="GO" id="GO:0005886">
    <property type="term" value="C:plasma membrane"/>
    <property type="evidence" value="ECO:0007669"/>
    <property type="project" value="TreeGrafter"/>
</dbReference>
<name>E0U618_GLOV7</name>
<accession>E0U618</accession>
<dbReference type="KEGG" id="cyj:Cyan7822_5246"/>
<dbReference type="PANTHER" id="PTHR13800">
    <property type="entry name" value="TRANSIENT RECEPTOR POTENTIAL CATION CHANNEL, SUBFAMILY M, MEMBER 6"/>
    <property type="match status" value="1"/>
</dbReference>
<dbReference type="AlphaFoldDB" id="E0U618"/>
<dbReference type="STRING" id="497965.Cyan7822_5246"/>
<dbReference type="RefSeq" id="WP_013325165.1">
    <property type="nucleotide sequence ID" value="NC_014501.1"/>
</dbReference>
<keyword evidence="3" id="KW-1185">Reference proteome</keyword>